<dbReference type="SUPFAM" id="SSF161098">
    <property type="entry name" value="MetI-like"/>
    <property type="match status" value="1"/>
</dbReference>
<evidence type="ECO:0000313" key="11">
    <source>
        <dbReference type="EMBL" id="WGZ92109.1"/>
    </source>
</evidence>
<dbReference type="NCBIfam" id="TIGR00974">
    <property type="entry name" value="3a0107s02c"/>
    <property type="match status" value="1"/>
</dbReference>
<dbReference type="EMBL" id="CP124755">
    <property type="protein sequence ID" value="WGZ92109.1"/>
    <property type="molecule type" value="Genomic_DNA"/>
</dbReference>
<feature type="transmembrane region" description="Helical" evidence="9">
    <location>
        <begin position="399"/>
        <end position="418"/>
    </location>
</feature>
<evidence type="ECO:0000259" key="10">
    <source>
        <dbReference type="PROSITE" id="PS50928"/>
    </source>
</evidence>
<evidence type="ECO:0000256" key="4">
    <source>
        <dbReference type="ARBA" id="ARBA00022448"/>
    </source>
</evidence>
<evidence type="ECO:0000256" key="6">
    <source>
        <dbReference type="ARBA" id="ARBA00022692"/>
    </source>
</evidence>
<dbReference type="CDD" id="cd06261">
    <property type="entry name" value="TM_PBP2"/>
    <property type="match status" value="1"/>
</dbReference>
<accession>A0AA95HBG2</accession>
<keyword evidence="8 9" id="KW-0472">Membrane</keyword>
<keyword evidence="7 9" id="KW-1133">Transmembrane helix</keyword>
<gene>
    <name evidence="11" type="primary">pstA</name>
    <name evidence="11" type="ORF">QJT80_06405</name>
</gene>
<dbReference type="InterPro" id="IPR024573">
    <property type="entry name" value="DUF3333"/>
</dbReference>
<reference evidence="11" key="1">
    <citation type="journal article" date="2023" name="Int. J. Mol. Sci.">
        <title>Metagenomics Revealed a New Genus 'Candidatus Thiocaldithrix dubininis' gen. nov., sp. nov. and a New Species 'Candidatus Thiothrix putei' sp. nov. in the Family Thiotrichaceae, Some Members of Which Have Traits of Both Na+- and H+-Motive Energetics.</title>
        <authorList>
            <person name="Ravin N.V."/>
            <person name="Muntyan M.S."/>
            <person name="Smolyakov D.D."/>
            <person name="Rudenko T.S."/>
            <person name="Beletsky A.V."/>
            <person name="Mardanov A.V."/>
            <person name="Grabovich M.Y."/>
        </authorList>
    </citation>
    <scope>NUCLEOTIDE SEQUENCE</scope>
    <source>
        <strain evidence="11">GKL-01</strain>
    </source>
</reference>
<feature type="domain" description="ABC transmembrane type-1" evidence="10">
    <location>
        <begin position="207"/>
        <end position="415"/>
    </location>
</feature>
<evidence type="ECO:0000256" key="2">
    <source>
        <dbReference type="ARBA" id="ARBA00007069"/>
    </source>
</evidence>
<dbReference type="Gene3D" id="1.10.3720.10">
    <property type="entry name" value="MetI-like"/>
    <property type="match status" value="1"/>
</dbReference>
<evidence type="ECO:0000256" key="7">
    <source>
        <dbReference type="ARBA" id="ARBA00022989"/>
    </source>
</evidence>
<comment type="similarity">
    <text evidence="2 9">Belongs to the binding-protein-dependent transport system permease family. CysTW subfamily.</text>
</comment>
<dbReference type="GO" id="GO:0035435">
    <property type="term" value="P:phosphate ion transmembrane transport"/>
    <property type="evidence" value="ECO:0007669"/>
    <property type="project" value="InterPro"/>
</dbReference>
<proteinExistence type="inferred from homology"/>
<evidence type="ECO:0000256" key="5">
    <source>
        <dbReference type="ARBA" id="ARBA00022475"/>
    </source>
</evidence>
<evidence type="ECO:0000256" key="1">
    <source>
        <dbReference type="ARBA" id="ARBA00004651"/>
    </source>
</evidence>
<evidence type="ECO:0000256" key="9">
    <source>
        <dbReference type="RuleBase" id="RU363043"/>
    </source>
</evidence>
<comment type="subcellular location">
    <subcellularLocation>
        <location evidence="9">Cell inner membrane</location>
        <topology evidence="9">Multi-pass membrane protein</topology>
    </subcellularLocation>
    <subcellularLocation>
        <location evidence="1">Cell membrane</location>
        <topology evidence="1">Multi-pass membrane protein</topology>
    </subcellularLocation>
</comment>
<protein>
    <recommendedName>
        <fullName evidence="3 9">Phosphate transport system permease protein PstA</fullName>
    </recommendedName>
</protein>
<evidence type="ECO:0000256" key="3">
    <source>
        <dbReference type="ARBA" id="ARBA00016864"/>
    </source>
</evidence>
<dbReference type="Proteomes" id="UP001300672">
    <property type="component" value="Chromosome"/>
</dbReference>
<dbReference type="PANTHER" id="PTHR43470:SF5">
    <property type="entry name" value="PHOSPHATE TRANSPORT SYSTEM PERMEASE PROTEIN PSTA"/>
    <property type="match status" value="1"/>
</dbReference>
<dbReference type="Pfam" id="PF11812">
    <property type="entry name" value="DUF3333"/>
    <property type="match status" value="1"/>
</dbReference>
<dbReference type="GO" id="GO:0005886">
    <property type="term" value="C:plasma membrane"/>
    <property type="evidence" value="ECO:0007669"/>
    <property type="project" value="UniProtKB-SubCell"/>
</dbReference>
<keyword evidence="5 9" id="KW-1003">Cell membrane</keyword>
<evidence type="ECO:0000256" key="8">
    <source>
        <dbReference type="ARBA" id="ARBA00023136"/>
    </source>
</evidence>
<dbReference type="InterPro" id="IPR035906">
    <property type="entry name" value="MetI-like_sf"/>
</dbReference>
<name>A0AA95HBG2_9GAMM</name>
<dbReference type="InterPro" id="IPR000515">
    <property type="entry name" value="MetI-like"/>
</dbReference>
<dbReference type="Pfam" id="PF00528">
    <property type="entry name" value="BPD_transp_1"/>
    <property type="match status" value="1"/>
</dbReference>
<feature type="transmembrane region" description="Helical" evidence="9">
    <location>
        <begin position="324"/>
        <end position="349"/>
    </location>
</feature>
<dbReference type="InterPro" id="IPR005672">
    <property type="entry name" value="Phosphate_PstA"/>
</dbReference>
<sequence length="426" mass="46813">MSSTTELVRKGLAKRYAKEKRFRLYGLLSITLSIVFLAILMLNIFSKGLPAFTSTDIKLEVALDPQVLGVTAESTPEQLRAADYATAINNGLEKLIPGVTERKQKKALKALVSSDAPYQLRDQVMADPKLIGTTQSLWLPADDEIDMYHKGYVDRTVPEADRRIKNFQLAWLDKLESEGRLTSKFNTTFFTHGDSREPEQAGILSALMGSIYTMSLTLLFSFPIGVMAAIYLEEFAPKNNFWVDLIEVNINNLAAVPSIIFGLLGLAIFIQVFGMPRSSPLVGSFVLTLLILPTIIIASRAALKSVPPSMREAALGLGASKTQAVFHHVVPLAMPGILTGTIIGMAHAVGESAPLLMIGMVAFIVDVPHGITDPATILPVQIYLWADSPERAFTERTSAAIIILLAFMIIMNLLAIVLRKKFERRW</sequence>
<feature type="transmembrane region" description="Helical" evidence="9">
    <location>
        <begin position="281"/>
        <end position="303"/>
    </location>
</feature>
<dbReference type="KEGG" id="tdu:QJT80_06405"/>
<dbReference type="PANTHER" id="PTHR43470">
    <property type="entry name" value="PHOSPHATE TRANSPORT SYSTEM PERMEASE PROTEIN PSTA-RELATED"/>
    <property type="match status" value="1"/>
</dbReference>
<organism evidence="11">
    <name type="scientific">Candidatus Thiocaldithrix dubininis</name>
    <dbReference type="NCBI Taxonomy" id="3080823"/>
    <lineage>
        <taxon>Bacteria</taxon>
        <taxon>Pseudomonadati</taxon>
        <taxon>Pseudomonadota</taxon>
        <taxon>Gammaproteobacteria</taxon>
        <taxon>Thiotrichales</taxon>
        <taxon>Thiotrichaceae</taxon>
        <taxon>Candidatus Thiocaldithrix</taxon>
    </lineage>
</organism>
<keyword evidence="6 9" id="KW-0812">Transmembrane</keyword>
<keyword evidence="4" id="KW-0813">Transport</keyword>
<reference evidence="11" key="2">
    <citation type="submission" date="2023-04" db="EMBL/GenBank/DDBJ databases">
        <authorList>
            <person name="Beletskiy A.V."/>
            <person name="Mardanov A.V."/>
            <person name="Ravin N.V."/>
        </authorList>
    </citation>
    <scope>NUCLEOTIDE SEQUENCE</scope>
    <source>
        <strain evidence="11">GKL-01</strain>
    </source>
</reference>
<dbReference type="PROSITE" id="PS50928">
    <property type="entry name" value="ABC_TM1"/>
    <property type="match status" value="1"/>
</dbReference>
<feature type="transmembrane region" description="Helical" evidence="9">
    <location>
        <begin position="211"/>
        <end position="232"/>
    </location>
</feature>
<dbReference type="GO" id="GO:0005315">
    <property type="term" value="F:phosphate transmembrane transporter activity"/>
    <property type="evidence" value="ECO:0007669"/>
    <property type="project" value="InterPro"/>
</dbReference>
<dbReference type="AlphaFoldDB" id="A0AA95HBG2"/>
<feature type="transmembrane region" description="Helical" evidence="9">
    <location>
        <begin position="253"/>
        <end position="275"/>
    </location>
</feature>
<feature type="transmembrane region" description="Helical" evidence="9">
    <location>
        <begin position="24"/>
        <end position="45"/>
    </location>
</feature>